<gene>
    <name evidence="5" type="ORF">RIMI_LOCUS22430351</name>
</gene>
<dbReference type="InterPro" id="IPR029063">
    <property type="entry name" value="SAM-dependent_MTases_sf"/>
</dbReference>
<keyword evidence="6" id="KW-1185">Reference proteome</keyword>
<sequence length="280" mass="32242">IKTLSLRRVIQSVTQDLTMDSCTCKLYHECSFDSRQHLEDYVSDKPDMAFMEDFVIFPIENCKNIFKEGHIKGDIVIDLSLGSLVHHLCAACDYFKYILVLKTSDRCIMELKRWVDSRTGAFSWGHAAKLYADTDEESDKLEEKEKKMRLAIQHVMKCNLEKENMMDPIVLPPADCIISAWFIDAISKNQDEYIRYLKKVSGLLKLGGHIILIGDLGTTYFMIGKEKLHYLNYDEEFARKALVEAGFVVDYCKVKQRTAVSDLLDYKAVIFIAAHKEKEV</sequence>
<dbReference type="Gene3D" id="3.40.50.150">
    <property type="entry name" value="Vaccinia Virus protein VP39"/>
    <property type="match status" value="1"/>
</dbReference>
<proteinExistence type="inferred from homology"/>
<dbReference type="InterPro" id="IPR000940">
    <property type="entry name" value="NNMT_TEMT_trans"/>
</dbReference>
<name>A0ABN9MLQ0_9NEOB</name>
<protein>
    <recommendedName>
        <fullName evidence="7">Nicotinamide N-methyltransferase</fullName>
    </recommendedName>
</protein>
<organism evidence="5 6">
    <name type="scientific">Ranitomeya imitator</name>
    <name type="common">mimic poison frog</name>
    <dbReference type="NCBI Taxonomy" id="111125"/>
    <lineage>
        <taxon>Eukaryota</taxon>
        <taxon>Metazoa</taxon>
        <taxon>Chordata</taxon>
        <taxon>Craniata</taxon>
        <taxon>Vertebrata</taxon>
        <taxon>Euteleostomi</taxon>
        <taxon>Amphibia</taxon>
        <taxon>Batrachia</taxon>
        <taxon>Anura</taxon>
        <taxon>Neobatrachia</taxon>
        <taxon>Hyloidea</taxon>
        <taxon>Dendrobatidae</taxon>
        <taxon>Dendrobatinae</taxon>
        <taxon>Ranitomeya</taxon>
    </lineage>
</organism>
<keyword evidence="4" id="KW-0949">S-adenosyl-L-methionine</keyword>
<evidence type="ECO:0000256" key="1">
    <source>
        <dbReference type="ARBA" id="ARBA00007996"/>
    </source>
</evidence>
<dbReference type="EMBL" id="CAUEEQ010078535">
    <property type="protein sequence ID" value="CAJ0967705.1"/>
    <property type="molecule type" value="Genomic_DNA"/>
</dbReference>
<evidence type="ECO:0008006" key="7">
    <source>
        <dbReference type="Google" id="ProtNLM"/>
    </source>
</evidence>
<dbReference type="PANTHER" id="PTHR10867">
    <property type="entry name" value="NNMT/PNMT/TEMT FAMILY MEMBER"/>
    <property type="match status" value="1"/>
</dbReference>
<dbReference type="PANTHER" id="PTHR10867:SF44">
    <property type="entry name" value="NICOTINAMIDE N-METHYLTRANSFERASE ISOFORM X2"/>
    <property type="match status" value="1"/>
</dbReference>
<reference evidence="5" key="1">
    <citation type="submission" date="2023-07" db="EMBL/GenBank/DDBJ databases">
        <authorList>
            <person name="Stuckert A."/>
        </authorList>
    </citation>
    <scope>NUCLEOTIDE SEQUENCE</scope>
</reference>
<keyword evidence="3" id="KW-0808">Transferase</keyword>
<accession>A0ABN9MLQ0</accession>
<dbReference type="Pfam" id="PF01234">
    <property type="entry name" value="NNMT_PNMT_TEMT"/>
    <property type="match status" value="1"/>
</dbReference>
<comment type="similarity">
    <text evidence="1">Belongs to the class I-like SAM-binding methyltransferase superfamily. NNMT/PNMT/TEMT family.</text>
</comment>
<evidence type="ECO:0000313" key="6">
    <source>
        <dbReference type="Proteomes" id="UP001176940"/>
    </source>
</evidence>
<evidence type="ECO:0000256" key="4">
    <source>
        <dbReference type="ARBA" id="ARBA00022691"/>
    </source>
</evidence>
<dbReference type="PROSITE" id="PS51681">
    <property type="entry name" value="SAM_MT_NNMT_PNMT_TEMT"/>
    <property type="match status" value="1"/>
</dbReference>
<keyword evidence="2" id="KW-0489">Methyltransferase</keyword>
<dbReference type="Proteomes" id="UP001176940">
    <property type="component" value="Unassembled WGS sequence"/>
</dbReference>
<dbReference type="SUPFAM" id="SSF53335">
    <property type="entry name" value="S-adenosyl-L-methionine-dependent methyltransferases"/>
    <property type="match status" value="1"/>
</dbReference>
<comment type="caution">
    <text evidence="5">The sequence shown here is derived from an EMBL/GenBank/DDBJ whole genome shotgun (WGS) entry which is preliminary data.</text>
</comment>
<evidence type="ECO:0000313" key="5">
    <source>
        <dbReference type="EMBL" id="CAJ0967705.1"/>
    </source>
</evidence>
<evidence type="ECO:0000256" key="2">
    <source>
        <dbReference type="ARBA" id="ARBA00022603"/>
    </source>
</evidence>
<feature type="non-terminal residue" evidence="5">
    <location>
        <position position="1"/>
    </location>
</feature>
<evidence type="ECO:0000256" key="3">
    <source>
        <dbReference type="ARBA" id="ARBA00022679"/>
    </source>
</evidence>